<proteinExistence type="predicted"/>
<comment type="caution">
    <text evidence="3">The sequence shown here is derived from an EMBL/GenBank/DDBJ whole genome shotgun (WGS) entry which is preliminary data.</text>
</comment>
<dbReference type="InterPro" id="IPR051691">
    <property type="entry name" value="Metab_Enz_Cyan_OpOx_G3PDH"/>
</dbReference>
<dbReference type="GO" id="GO:0016491">
    <property type="term" value="F:oxidoreductase activity"/>
    <property type="evidence" value="ECO:0007669"/>
    <property type="project" value="UniProtKB-KW"/>
</dbReference>
<dbReference type="AlphaFoldDB" id="A0A6N8FIT4"/>
<accession>A0A6N8FIT4</accession>
<dbReference type="RefSeq" id="WP_155667553.1">
    <property type="nucleotide sequence ID" value="NZ_WOCA01000002.1"/>
</dbReference>
<name>A0A6N8FIT4_9BACI</name>
<dbReference type="Pfam" id="PF04324">
    <property type="entry name" value="Fer2_BFD"/>
    <property type="match status" value="1"/>
</dbReference>
<dbReference type="InterPro" id="IPR041854">
    <property type="entry name" value="BFD-like_2Fe2S-bd_dom_sf"/>
</dbReference>
<evidence type="ECO:0000256" key="1">
    <source>
        <dbReference type="ARBA" id="ARBA00023002"/>
    </source>
</evidence>
<evidence type="ECO:0000313" key="4">
    <source>
        <dbReference type="Proteomes" id="UP000469125"/>
    </source>
</evidence>
<protein>
    <submittedName>
        <fullName evidence="3">(2Fe-2S)-binding protein</fullName>
    </submittedName>
</protein>
<dbReference type="CDD" id="cd19946">
    <property type="entry name" value="GlpA-like_Fer2_BFD-like"/>
    <property type="match status" value="1"/>
</dbReference>
<evidence type="ECO:0000259" key="2">
    <source>
        <dbReference type="Pfam" id="PF04324"/>
    </source>
</evidence>
<dbReference type="Proteomes" id="UP000469125">
    <property type="component" value="Unassembled WGS sequence"/>
</dbReference>
<dbReference type="PANTHER" id="PTHR42949:SF3">
    <property type="entry name" value="ANAEROBIC GLYCEROL-3-PHOSPHATE DEHYDROGENASE SUBUNIT B"/>
    <property type="match status" value="1"/>
</dbReference>
<feature type="domain" description="BFD-like [2Fe-2S]-binding" evidence="2">
    <location>
        <begin position="26"/>
        <end position="76"/>
    </location>
</feature>
<sequence>MNEGGPSPVNQNIIQFGGNQIIEDIIICRCEEVLLSELLTSIENGTKTAKELKLKTRAGMGICQGRTCRPLIEQLISIRTNQPIPELPSLTPSIPARPLTLSELATNRKDFSHENN</sequence>
<reference evidence="3 4" key="1">
    <citation type="submission" date="2019-11" db="EMBL/GenBank/DDBJ databases">
        <authorList>
            <person name="Li X."/>
        </authorList>
    </citation>
    <scope>NUCLEOTIDE SEQUENCE [LARGE SCALE GENOMIC DNA]</scope>
    <source>
        <strain evidence="3 4">L9</strain>
    </source>
</reference>
<dbReference type="PANTHER" id="PTHR42949">
    <property type="entry name" value="ANAEROBIC GLYCEROL-3-PHOSPHATE DEHYDROGENASE SUBUNIT B"/>
    <property type="match status" value="1"/>
</dbReference>
<keyword evidence="1" id="KW-0560">Oxidoreductase</keyword>
<organism evidence="3 4">
    <name type="scientific">Ornithinibacillus caprae</name>
    <dbReference type="NCBI Taxonomy" id="2678566"/>
    <lineage>
        <taxon>Bacteria</taxon>
        <taxon>Bacillati</taxon>
        <taxon>Bacillota</taxon>
        <taxon>Bacilli</taxon>
        <taxon>Bacillales</taxon>
        <taxon>Bacillaceae</taxon>
        <taxon>Ornithinibacillus</taxon>
    </lineage>
</organism>
<dbReference type="EMBL" id="WOCA01000002">
    <property type="protein sequence ID" value="MUK87679.1"/>
    <property type="molecule type" value="Genomic_DNA"/>
</dbReference>
<gene>
    <name evidence="3" type="ORF">GMD78_04595</name>
</gene>
<dbReference type="Gene3D" id="1.10.10.1100">
    <property type="entry name" value="BFD-like [2Fe-2S]-binding domain"/>
    <property type="match status" value="1"/>
</dbReference>
<dbReference type="InterPro" id="IPR007419">
    <property type="entry name" value="BFD-like_2Fe2S-bd_dom"/>
</dbReference>
<keyword evidence="4" id="KW-1185">Reference proteome</keyword>
<evidence type="ECO:0000313" key="3">
    <source>
        <dbReference type="EMBL" id="MUK87679.1"/>
    </source>
</evidence>